<dbReference type="PANTHER" id="PTHR44899:SF3">
    <property type="entry name" value="SERINE_THREONINE-PROTEIN KINASE NEK1"/>
    <property type="match status" value="1"/>
</dbReference>
<dbReference type="SUPFAM" id="SSF56112">
    <property type="entry name" value="Protein kinase-like (PK-like)"/>
    <property type="match status" value="1"/>
</dbReference>
<dbReference type="PANTHER" id="PTHR44899">
    <property type="entry name" value="CAMK FAMILY PROTEIN KINASE"/>
    <property type="match status" value="1"/>
</dbReference>
<comment type="catalytic activity">
    <reaction evidence="8">
        <text>L-seryl-[protein] + ATP = O-phospho-L-seryl-[protein] + ADP + H(+)</text>
        <dbReference type="Rhea" id="RHEA:17989"/>
        <dbReference type="Rhea" id="RHEA-COMP:9863"/>
        <dbReference type="Rhea" id="RHEA-COMP:11604"/>
        <dbReference type="ChEBI" id="CHEBI:15378"/>
        <dbReference type="ChEBI" id="CHEBI:29999"/>
        <dbReference type="ChEBI" id="CHEBI:30616"/>
        <dbReference type="ChEBI" id="CHEBI:83421"/>
        <dbReference type="ChEBI" id="CHEBI:456216"/>
        <dbReference type="EC" id="2.7.11.1"/>
    </reaction>
</comment>
<evidence type="ECO:0000256" key="6">
    <source>
        <dbReference type="ARBA" id="ARBA00022840"/>
    </source>
</evidence>
<evidence type="ECO:0000256" key="5">
    <source>
        <dbReference type="ARBA" id="ARBA00022777"/>
    </source>
</evidence>
<evidence type="ECO:0000256" key="8">
    <source>
        <dbReference type="ARBA" id="ARBA00048679"/>
    </source>
</evidence>
<feature type="non-terminal residue" evidence="10">
    <location>
        <position position="164"/>
    </location>
</feature>
<reference evidence="10" key="1">
    <citation type="submission" date="2015-07" db="EMBL/GenBank/DDBJ databases">
        <title>Adaptation to a free-living lifestyle via gene acquisitions in the diplomonad Trepomonas sp. PC1.</title>
        <authorList>
            <person name="Xu F."/>
            <person name="Jerlstrom-Hultqvist J."/>
            <person name="Kolisko M."/>
            <person name="Simpson A.G.B."/>
            <person name="Roger A.J."/>
            <person name="Svard S.G."/>
            <person name="Andersson J.O."/>
        </authorList>
    </citation>
    <scope>NUCLEOTIDE SEQUENCE</scope>
    <source>
        <strain evidence="10">PC1</strain>
    </source>
</reference>
<evidence type="ECO:0000256" key="2">
    <source>
        <dbReference type="ARBA" id="ARBA00022527"/>
    </source>
</evidence>
<organism evidence="10">
    <name type="scientific">Trepomonas sp. PC1</name>
    <dbReference type="NCBI Taxonomy" id="1076344"/>
    <lineage>
        <taxon>Eukaryota</taxon>
        <taxon>Metamonada</taxon>
        <taxon>Diplomonadida</taxon>
        <taxon>Hexamitidae</taxon>
        <taxon>Hexamitinae</taxon>
        <taxon>Trepomonas</taxon>
    </lineage>
</organism>
<evidence type="ECO:0000313" key="10">
    <source>
        <dbReference type="EMBL" id="JAP93550.1"/>
    </source>
</evidence>
<evidence type="ECO:0000256" key="1">
    <source>
        <dbReference type="ARBA" id="ARBA00012513"/>
    </source>
</evidence>
<dbReference type="Pfam" id="PF00069">
    <property type="entry name" value="Pkinase"/>
    <property type="match status" value="1"/>
</dbReference>
<keyword evidence="5 10" id="KW-0418">Kinase</keyword>
<keyword evidence="6" id="KW-0067">ATP-binding</keyword>
<dbReference type="InterPro" id="IPR008271">
    <property type="entry name" value="Ser/Thr_kinase_AS"/>
</dbReference>
<feature type="domain" description="Protein kinase" evidence="9">
    <location>
        <begin position="1"/>
        <end position="164"/>
    </location>
</feature>
<dbReference type="EC" id="2.7.11.1" evidence="1"/>
<evidence type="ECO:0000256" key="7">
    <source>
        <dbReference type="ARBA" id="ARBA00047899"/>
    </source>
</evidence>
<dbReference type="PROSITE" id="PS00108">
    <property type="entry name" value="PROTEIN_KINASE_ST"/>
    <property type="match status" value="1"/>
</dbReference>
<evidence type="ECO:0000256" key="3">
    <source>
        <dbReference type="ARBA" id="ARBA00022679"/>
    </source>
</evidence>
<evidence type="ECO:0000259" key="9">
    <source>
        <dbReference type="PROSITE" id="PS50011"/>
    </source>
</evidence>
<name>A0A146K9R5_9EUKA</name>
<dbReference type="SMART" id="SM00220">
    <property type="entry name" value="S_TKc"/>
    <property type="match status" value="1"/>
</dbReference>
<sequence>KTLIERLSQKIEENTVLDEDEIMHIFIELVGALLYLHNFQQQGVQRVVHRDIKLQNIFLKSTENQIHVKLGDFGIAQQLNLVKEKVRDCVGTDIYQAPEIVLGYFYDEKVDIWAAGVVLYQLIQRQNPFVDGQLKHAITHKIYKRTRASSGMNDLVDVIFTVDP</sequence>
<dbReference type="GO" id="GO:0004674">
    <property type="term" value="F:protein serine/threonine kinase activity"/>
    <property type="evidence" value="ECO:0007669"/>
    <property type="project" value="UniProtKB-KW"/>
</dbReference>
<keyword evidence="4" id="KW-0547">Nucleotide-binding</keyword>
<proteinExistence type="predicted"/>
<dbReference type="InterPro" id="IPR000719">
    <property type="entry name" value="Prot_kinase_dom"/>
</dbReference>
<dbReference type="GO" id="GO:0005524">
    <property type="term" value="F:ATP binding"/>
    <property type="evidence" value="ECO:0007669"/>
    <property type="project" value="UniProtKB-KW"/>
</dbReference>
<keyword evidence="2" id="KW-0723">Serine/threonine-protein kinase</keyword>
<accession>A0A146K9R5</accession>
<dbReference type="InterPro" id="IPR051131">
    <property type="entry name" value="NEK_Ser/Thr_kinase_NIMA"/>
</dbReference>
<dbReference type="AlphaFoldDB" id="A0A146K9R5"/>
<comment type="catalytic activity">
    <reaction evidence="7">
        <text>L-threonyl-[protein] + ATP = O-phospho-L-threonyl-[protein] + ADP + H(+)</text>
        <dbReference type="Rhea" id="RHEA:46608"/>
        <dbReference type="Rhea" id="RHEA-COMP:11060"/>
        <dbReference type="Rhea" id="RHEA-COMP:11605"/>
        <dbReference type="ChEBI" id="CHEBI:15378"/>
        <dbReference type="ChEBI" id="CHEBI:30013"/>
        <dbReference type="ChEBI" id="CHEBI:30616"/>
        <dbReference type="ChEBI" id="CHEBI:61977"/>
        <dbReference type="ChEBI" id="CHEBI:456216"/>
        <dbReference type="EC" id="2.7.11.1"/>
    </reaction>
</comment>
<evidence type="ECO:0000256" key="4">
    <source>
        <dbReference type="ARBA" id="ARBA00022741"/>
    </source>
</evidence>
<feature type="non-terminal residue" evidence="10">
    <location>
        <position position="1"/>
    </location>
</feature>
<dbReference type="PROSITE" id="PS50011">
    <property type="entry name" value="PROTEIN_KINASE_DOM"/>
    <property type="match status" value="1"/>
</dbReference>
<dbReference type="Gene3D" id="1.10.510.10">
    <property type="entry name" value="Transferase(Phosphotransferase) domain 1"/>
    <property type="match status" value="1"/>
</dbReference>
<keyword evidence="3" id="KW-0808">Transferase</keyword>
<protein>
    <recommendedName>
        <fullName evidence="1">non-specific serine/threonine protein kinase</fullName>
        <ecNumber evidence="1">2.7.11.1</ecNumber>
    </recommendedName>
</protein>
<dbReference type="InterPro" id="IPR011009">
    <property type="entry name" value="Kinase-like_dom_sf"/>
</dbReference>
<gene>
    <name evidence="10" type="ORF">TPC1_14132</name>
</gene>
<dbReference type="EMBL" id="GDID01003056">
    <property type="protein sequence ID" value="JAP93550.1"/>
    <property type="molecule type" value="Transcribed_RNA"/>
</dbReference>